<evidence type="ECO:0000256" key="1">
    <source>
        <dbReference type="SAM" id="MobiDB-lite"/>
    </source>
</evidence>
<dbReference type="Proteomes" id="UP001521150">
    <property type="component" value="Unassembled WGS sequence"/>
</dbReference>
<evidence type="ECO:0000313" key="2">
    <source>
        <dbReference type="EMBL" id="MCE7006902.1"/>
    </source>
</evidence>
<dbReference type="EMBL" id="JAJVCN010000002">
    <property type="protein sequence ID" value="MCE7006902.1"/>
    <property type="molecule type" value="Genomic_DNA"/>
</dbReference>
<reference evidence="2 3" key="1">
    <citation type="submission" date="2021-12" db="EMBL/GenBank/DDBJ databases">
        <title>Genome sequence of Kibdelosporangium philippinense ATCC 49844.</title>
        <authorList>
            <person name="Fedorov E.A."/>
            <person name="Omeragic M."/>
            <person name="Shalygina K.F."/>
            <person name="Maclea K.S."/>
        </authorList>
    </citation>
    <scope>NUCLEOTIDE SEQUENCE [LARGE SCALE GENOMIC DNA]</scope>
    <source>
        <strain evidence="2 3">ATCC 49844</strain>
    </source>
</reference>
<evidence type="ECO:0000313" key="3">
    <source>
        <dbReference type="Proteomes" id="UP001521150"/>
    </source>
</evidence>
<comment type="caution">
    <text evidence="2">The sequence shown here is derived from an EMBL/GenBank/DDBJ whole genome shotgun (WGS) entry which is preliminary data.</text>
</comment>
<sequence>MAGLSVWWSLIWCWRGRWLRQFARLLTAGTVAANVSAGWPDPIAVGLHSAAPVMLLVMVEAARVVLLRRIGYAAGTARDRIPLGRWLLSPWRTWLLWRRMVLWQVTSYRQALDEELNLRMAYARLQIRYGSRWKRKAPADLVWMLRTGVCSAEACARLRSLMDGEDGDKAAVSGKAGNQTAQPVDGTAKSGLDGEQLAEAMRLNEHHWAQAGRPVSAETVRKHLRIGAATARALTRAVREANRAAVDGSSAAAIGKNQPSAVANGFRLHHVSSTALLS</sequence>
<feature type="region of interest" description="Disordered" evidence="1">
    <location>
        <begin position="167"/>
        <end position="190"/>
    </location>
</feature>
<name>A0ABS8ZH69_9PSEU</name>
<gene>
    <name evidence="2" type="ORF">LWC34_29345</name>
</gene>
<dbReference type="RefSeq" id="WP_233728321.1">
    <property type="nucleotide sequence ID" value="NZ_JAJVCN010000002.1"/>
</dbReference>
<proteinExistence type="predicted"/>
<dbReference type="InterPro" id="IPR021235">
    <property type="entry name" value="DUF2637"/>
</dbReference>
<protein>
    <submittedName>
        <fullName evidence="2">DUF2637 domain-containing protein</fullName>
    </submittedName>
</protein>
<dbReference type="Pfam" id="PF10935">
    <property type="entry name" value="DUF2637"/>
    <property type="match status" value="1"/>
</dbReference>
<accession>A0ABS8ZH69</accession>
<organism evidence="2 3">
    <name type="scientific">Kibdelosporangium philippinense</name>
    <dbReference type="NCBI Taxonomy" id="211113"/>
    <lineage>
        <taxon>Bacteria</taxon>
        <taxon>Bacillati</taxon>
        <taxon>Actinomycetota</taxon>
        <taxon>Actinomycetes</taxon>
        <taxon>Pseudonocardiales</taxon>
        <taxon>Pseudonocardiaceae</taxon>
        <taxon>Kibdelosporangium</taxon>
    </lineage>
</organism>
<keyword evidence="3" id="KW-1185">Reference proteome</keyword>